<keyword evidence="12" id="KW-1185">Reference proteome</keyword>
<dbReference type="GO" id="GO:0005975">
    <property type="term" value="P:carbohydrate metabolic process"/>
    <property type="evidence" value="ECO:0007669"/>
    <property type="project" value="InterPro"/>
</dbReference>
<dbReference type="PANTHER" id="PTHR32438">
    <property type="entry name" value="4-ALPHA-GLUCANOTRANSFERASE DPE1, CHLOROPLASTIC/AMYLOPLASTIC"/>
    <property type="match status" value="1"/>
</dbReference>
<dbReference type="PANTHER" id="PTHR32438:SF5">
    <property type="entry name" value="4-ALPHA-GLUCANOTRANSFERASE DPE1, CHLOROPLASTIC_AMYLOPLASTIC"/>
    <property type="match status" value="1"/>
</dbReference>
<organism evidence="11 12">
    <name type="scientific">Pseudoxanthomonas composti</name>
    <dbReference type="NCBI Taxonomy" id="2137479"/>
    <lineage>
        <taxon>Bacteria</taxon>
        <taxon>Pseudomonadati</taxon>
        <taxon>Pseudomonadota</taxon>
        <taxon>Gammaproteobacteria</taxon>
        <taxon>Lysobacterales</taxon>
        <taxon>Lysobacteraceae</taxon>
        <taxon>Pseudoxanthomonas</taxon>
    </lineage>
</organism>
<dbReference type="InterPro" id="IPR003385">
    <property type="entry name" value="Glyco_hydro_77"/>
</dbReference>
<keyword evidence="7 10" id="KW-0119">Carbohydrate metabolism</keyword>
<evidence type="ECO:0000313" key="12">
    <source>
        <dbReference type="Proteomes" id="UP000289784"/>
    </source>
</evidence>
<evidence type="ECO:0000256" key="1">
    <source>
        <dbReference type="ARBA" id="ARBA00000439"/>
    </source>
</evidence>
<dbReference type="Pfam" id="PF02446">
    <property type="entry name" value="Glyco_hydro_77"/>
    <property type="match status" value="2"/>
</dbReference>
<name>A0A4Q1JYU8_9GAMM</name>
<evidence type="ECO:0000256" key="2">
    <source>
        <dbReference type="ARBA" id="ARBA00005684"/>
    </source>
</evidence>
<proteinExistence type="inferred from homology"/>
<dbReference type="OrthoDB" id="9763489at2"/>
<dbReference type="NCBIfam" id="TIGR00217">
    <property type="entry name" value="malQ"/>
    <property type="match status" value="1"/>
</dbReference>
<dbReference type="InterPro" id="IPR017853">
    <property type="entry name" value="GH"/>
</dbReference>
<evidence type="ECO:0000256" key="3">
    <source>
        <dbReference type="ARBA" id="ARBA00012560"/>
    </source>
</evidence>
<keyword evidence="6 10" id="KW-0808">Transferase</keyword>
<comment type="catalytic activity">
    <reaction evidence="1 10">
        <text>Transfers a segment of a (1-&gt;4)-alpha-D-glucan to a new position in an acceptor, which may be glucose or a (1-&gt;4)-alpha-D-glucan.</text>
        <dbReference type="EC" id="2.4.1.25"/>
    </reaction>
</comment>
<evidence type="ECO:0000256" key="9">
    <source>
        <dbReference type="ARBA" id="ARBA00031501"/>
    </source>
</evidence>
<evidence type="ECO:0000256" key="10">
    <source>
        <dbReference type="RuleBase" id="RU361207"/>
    </source>
</evidence>
<dbReference type="SUPFAM" id="SSF51445">
    <property type="entry name" value="(Trans)glycosidases"/>
    <property type="match status" value="1"/>
</dbReference>
<evidence type="ECO:0000256" key="4">
    <source>
        <dbReference type="ARBA" id="ARBA00020295"/>
    </source>
</evidence>
<reference evidence="11 12" key="1">
    <citation type="submission" date="2019-01" db="EMBL/GenBank/DDBJ databases">
        <title>Pseudoxanthomonas composti sp. nov., isolated from compost.</title>
        <authorList>
            <person name="Yang G."/>
        </authorList>
    </citation>
    <scope>NUCLEOTIDE SEQUENCE [LARGE SCALE GENOMIC DNA]</scope>
    <source>
        <strain evidence="11 12">GSS15</strain>
    </source>
</reference>
<evidence type="ECO:0000256" key="8">
    <source>
        <dbReference type="ARBA" id="ARBA00031423"/>
    </source>
</evidence>
<sequence>MSETALHALAQAAGILIDWEDAASKPQRVGPDTLRAVLSALQLPADSEAQCRQSLRDLQLAQAEPKLFTATPGSEVAAARRAGGHYRLIHEDGDSCEGRFDAQGALRAPEKTGYWTLEEDHGTCTLAVAPSRCFGVADLTGEPAPRSWGVALQVYSARGSDDAGIGDAQAALRWAQRVAANGGDALALSPVHAARPLHGYYSPYSPSDRRFLDPLHAAPALVLGQAQARHGLQLAGVGELAQALAQAPLVDWRASSSVRWQWLQTLYGRRDTFGAGLLEDLQQFARQGDAALQAYCAFAAADFGDGNPDLHLFAQWLAARSWQAAQTQARQDGMRIGLIADLAVGFDPQGAEAAAWPQAVLQGLELGAPPDAFNADGQVWGITGYSPTGLVQTGFAPFIALLRAVMRDRGGVRIDHILGLLRLWTVPRGARQGEGAYLRYPLQDLLRLLALESWRHRAIVIGEDLGVVPPGIREELSRQGVMGMDVLMFTRDRDGHFLPPSQWRNDAVAMTTTHDLPTLLGWRDSVDTGWRQRMGLLKAGQYDTDVAARQADVAALVKAVQATGLDLPDTPAAWRAFTAASPAPLALLPAEDAMQLEEQPNLPGTVEGHPNWRRRLPDIAQDDALDARLATFHRARHRPLDQDV</sequence>
<dbReference type="Proteomes" id="UP000289784">
    <property type="component" value="Unassembled WGS sequence"/>
</dbReference>
<evidence type="ECO:0000256" key="6">
    <source>
        <dbReference type="ARBA" id="ARBA00022679"/>
    </source>
</evidence>
<protein>
    <recommendedName>
        <fullName evidence="4 10">4-alpha-glucanotransferase</fullName>
        <ecNumber evidence="3 10">2.4.1.25</ecNumber>
    </recommendedName>
    <alternativeName>
        <fullName evidence="8 10">Amylomaltase</fullName>
    </alternativeName>
    <alternativeName>
        <fullName evidence="9 10">Disproportionating enzyme</fullName>
    </alternativeName>
</protein>
<dbReference type="EC" id="2.4.1.25" evidence="3 10"/>
<evidence type="ECO:0000256" key="7">
    <source>
        <dbReference type="ARBA" id="ARBA00023277"/>
    </source>
</evidence>
<gene>
    <name evidence="11" type="primary">malQ</name>
    <name evidence="11" type="ORF">EPA99_08185</name>
</gene>
<accession>A0A4Q1JYU8</accession>
<dbReference type="Gene3D" id="3.20.20.80">
    <property type="entry name" value="Glycosidases"/>
    <property type="match status" value="2"/>
</dbReference>
<dbReference type="GO" id="GO:0004134">
    <property type="term" value="F:4-alpha-glucanotransferase activity"/>
    <property type="evidence" value="ECO:0007669"/>
    <property type="project" value="UniProtKB-EC"/>
</dbReference>
<dbReference type="AlphaFoldDB" id="A0A4Q1JYU8"/>
<dbReference type="RefSeq" id="WP_129470711.1">
    <property type="nucleotide sequence ID" value="NZ_SAWZ01000003.1"/>
</dbReference>
<evidence type="ECO:0000256" key="5">
    <source>
        <dbReference type="ARBA" id="ARBA00022676"/>
    </source>
</evidence>
<evidence type="ECO:0000313" key="11">
    <source>
        <dbReference type="EMBL" id="RXR06604.1"/>
    </source>
</evidence>
<comment type="similarity">
    <text evidence="2 10">Belongs to the disproportionating enzyme family.</text>
</comment>
<keyword evidence="5 10" id="KW-0328">Glycosyltransferase</keyword>
<comment type="caution">
    <text evidence="11">The sequence shown here is derived from an EMBL/GenBank/DDBJ whole genome shotgun (WGS) entry which is preliminary data.</text>
</comment>
<dbReference type="EMBL" id="SAWZ01000003">
    <property type="protein sequence ID" value="RXR06604.1"/>
    <property type="molecule type" value="Genomic_DNA"/>
</dbReference>